<evidence type="ECO:0000313" key="2">
    <source>
        <dbReference type="Proteomes" id="UP000887159"/>
    </source>
</evidence>
<accession>A0A8X6VJZ8</accession>
<dbReference type="EMBL" id="BMAU01021298">
    <property type="protein sequence ID" value="GFY10493.1"/>
    <property type="molecule type" value="Genomic_DNA"/>
</dbReference>
<name>A0A8X6VJZ8_TRICX</name>
<organism evidence="1 2">
    <name type="scientific">Trichonephila clavipes</name>
    <name type="common">Golden silk orbweaver</name>
    <name type="synonym">Nephila clavipes</name>
    <dbReference type="NCBI Taxonomy" id="2585209"/>
    <lineage>
        <taxon>Eukaryota</taxon>
        <taxon>Metazoa</taxon>
        <taxon>Ecdysozoa</taxon>
        <taxon>Arthropoda</taxon>
        <taxon>Chelicerata</taxon>
        <taxon>Arachnida</taxon>
        <taxon>Araneae</taxon>
        <taxon>Araneomorphae</taxon>
        <taxon>Entelegynae</taxon>
        <taxon>Araneoidea</taxon>
        <taxon>Nephilidae</taxon>
        <taxon>Trichonephila</taxon>
    </lineage>
</organism>
<gene>
    <name evidence="1" type="primary">NCL1_03964</name>
    <name evidence="1" type="ORF">TNCV_2565211</name>
</gene>
<proteinExistence type="predicted"/>
<keyword evidence="2" id="KW-1185">Reference proteome</keyword>
<sequence length="175" mass="19930">MTCNSLAKLFPNLRSRPRMTKIVRGTAFLHVLFRRPIVWPDSRRRSSWSSHRRLKRGSPFGHIVSGHLVASFQEYHSLSHIIDPSEGLDGVYFHVNLFIHISKQKELPCYLKQLAFERINSVPKDAAHMYTNGSKHGSDCSGSGIYINFRYQEVKIQGKKSGLLLGILFQACCNS</sequence>
<dbReference type="Proteomes" id="UP000887159">
    <property type="component" value="Unassembled WGS sequence"/>
</dbReference>
<dbReference type="AlphaFoldDB" id="A0A8X6VJZ8"/>
<evidence type="ECO:0000313" key="1">
    <source>
        <dbReference type="EMBL" id="GFY10493.1"/>
    </source>
</evidence>
<comment type="caution">
    <text evidence="1">The sequence shown here is derived from an EMBL/GenBank/DDBJ whole genome shotgun (WGS) entry which is preliminary data.</text>
</comment>
<protein>
    <submittedName>
        <fullName evidence="1">RNase H domain-containing protein</fullName>
    </submittedName>
</protein>
<reference evidence="1" key="1">
    <citation type="submission" date="2020-08" db="EMBL/GenBank/DDBJ databases">
        <title>Multicomponent nature underlies the extraordinary mechanical properties of spider dragline silk.</title>
        <authorList>
            <person name="Kono N."/>
            <person name="Nakamura H."/>
            <person name="Mori M."/>
            <person name="Yoshida Y."/>
            <person name="Ohtoshi R."/>
            <person name="Malay A.D."/>
            <person name="Moran D.A.P."/>
            <person name="Tomita M."/>
            <person name="Numata K."/>
            <person name="Arakawa K."/>
        </authorList>
    </citation>
    <scope>NUCLEOTIDE SEQUENCE</scope>
</reference>